<evidence type="ECO:0008006" key="4">
    <source>
        <dbReference type="Google" id="ProtNLM"/>
    </source>
</evidence>
<dbReference type="EMBL" id="JAVDQF010000001">
    <property type="protein sequence ID" value="MDR6269813.1"/>
    <property type="molecule type" value="Genomic_DNA"/>
</dbReference>
<reference evidence="2 3" key="1">
    <citation type="submission" date="2023-07" db="EMBL/GenBank/DDBJ databases">
        <title>Sequencing the genomes of 1000 actinobacteria strains.</title>
        <authorList>
            <person name="Klenk H.-P."/>
        </authorList>
    </citation>
    <scope>NUCLEOTIDE SEQUENCE [LARGE SCALE GENOMIC DNA]</scope>
    <source>
        <strain evidence="2 3">DSM 14555</strain>
    </source>
</reference>
<name>A0ABU1JBK3_9MICC</name>
<dbReference type="RefSeq" id="WP_309798421.1">
    <property type="nucleotide sequence ID" value="NZ_BAAAHY010000005.1"/>
</dbReference>
<organism evidence="2 3">
    <name type="scientific">Arthrobacter russicus</name>
    <dbReference type="NCBI Taxonomy" id="172040"/>
    <lineage>
        <taxon>Bacteria</taxon>
        <taxon>Bacillati</taxon>
        <taxon>Actinomycetota</taxon>
        <taxon>Actinomycetes</taxon>
        <taxon>Micrococcales</taxon>
        <taxon>Micrococcaceae</taxon>
        <taxon>Arthrobacter</taxon>
    </lineage>
</organism>
<dbReference type="SUPFAM" id="SSF55486">
    <property type="entry name" value="Metalloproteases ('zincins'), catalytic domain"/>
    <property type="match status" value="1"/>
</dbReference>
<keyword evidence="3" id="KW-1185">Reference proteome</keyword>
<evidence type="ECO:0000256" key="1">
    <source>
        <dbReference type="SAM" id="MobiDB-lite"/>
    </source>
</evidence>
<dbReference type="SUPFAM" id="SSF89260">
    <property type="entry name" value="Collagen-binding domain"/>
    <property type="match status" value="1"/>
</dbReference>
<dbReference type="NCBIfam" id="NF038127">
    <property type="entry name" value="FDP_fam"/>
    <property type="match status" value="1"/>
</dbReference>
<protein>
    <recommendedName>
        <fullName evidence="4">Peptidase C-terminal archaeal/bacterial domain-containing protein</fullName>
    </recommendedName>
</protein>
<feature type="region of interest" description="Disordered" evidence="1">
    <location>
        <begin position="94"/>
        <end position="121"/>
    </location>
</feature>
<gene>
    <name evidence="2" type="ORF">JOE69_002051</name>
</gene>
<dbReference type="Pfam" id="PF13688">
    <property type="entry name" value="Reprolysin_5"/>
    <property type="match status" value="1"/>
</dbReference>
<feature type="compositionally biased region" description="Low complexity" evidence="1">
    <location>
        <begin position="108"/>
        <end position="121"/>
    </location>
</feature>
<dbReference type="InterPro" id="IPR024079">
    <property type="entry name" value="MetalloPept_cat_dom_sf"/>
</dbReference>
<proteinExistence type="predicted"/>
<feature type="region of interest" description="Disordered" evidence="1">
    <location>
        <begin position="159"/>
        <end position="178"/>
    </location>
</feature>
<evidence type="ECO:0000313" key="3">
    <source>
        <dbReference type="Proteomes" id="UP001185069"/>
    </source>
</evidence>
<dbReference type="Proteomes" id="UP001185069">
    <property type="component" value="Unassembled WGS sequence"/>
</dbReference>
<accession>A0ABU1JBK3</accession>
<comment type="caution">
    <text evidence="2">The sequence shown here is derived from an EMBL/GenBank/DDBJ whole genome shotgun (WGS) entry which is preliminary data.</text>
</comment>
<sequence>MKLRSFILPGTVLASAIGLLLAPIANVPLANAAPVTGSSAGPDAVTGQDALAKGPGLLNIASAKSGLSVDRLKNLLRGDNGLWIDRQGSPFFVEPSLTPQQKADSAAERPAPAAGSAAAPAPAPADAFALHSRPGSTKTIFLDFDGAVITGTAWNDSSHPSYDAKPFDTDGDPSSFSDSERKAIIESWQRVSEDYAVFDVDVTTADPGDAALNRSSASDNVYGSHVVITPTTDVRPGVGGVAYVGTFNSANNGQNQPAWVFSSNLSNVASNIAEAATHEVGHNLGLSHDGDSQRSYSRGQGIWAPIMGAAYGKPLSQWSNGDYKDANNREDDLSVIAGHGLSYIPANHGTSTASASVMAKGSSYNGTILSRTDVAYYKVVVSASGAYTFAATPPAVGANLDIKLSLLDANGTQLDSNNPVATKAASSTAAGIDAKLSGTLAPGTYYLTIDGVGQGDPQVDGYSDYGSIGSFTLAVS</sequence>
<dbReference type="Gene3D" id="3.40.390.10">
    <property type="entry name" value="Collagenase (Catalytic Domain)"/>
    <property type="match status" value="1"/>
</dbReference>
<dbReference type="Gene3D" id="2.60.120.380">
    <property type="match status" value="1"/>
</dbReference>
<evidence type="ECO:0000313" key="2">
    <source>
        <dbReference type="EMBL" id="MDR6269813.1"/>
    </source>
</evidence>